<name>A0A1I1XQT9_9FIRM</name>
<dbReference type="NCBIfam" id="TIGR02257">
    <property type="entry name" value="cobalto_cobN"/>
    <property type="match status" value="1"/>
</dbReference>
<reference evidence="2 3" key="1">
    <citation type="submission" date="2016-10" db="EMBL/GenBank/DDBJ databases">
        <authorList>
            <person name="de Groot N.N."/>
        </authorList>
    </citation>
    <scope>NUCLEOTIDE SEQUENCE [LARGE SCALE GENOMIC DNA]</scope>
    <source>
        <strain evidence="2 3">DSM 9236</strain>
    </source>
</reference>
<dbReference type="STRING" id="1123323.SAMN05216245_101381"/>
<dbReference type="PANTHER" id="PTHR44119">
    <property type="entry name" value="MAGNESIUM-CHELATASE SUBUNIT CHLH, CHLOROPLASTIC"/>
    <property type="match status" value="1"/>
</dbReference>
<dbReference type="CDD" id="cd10150">
    <property type="entry name" value="CobN_like"/>
    <property type="match status" value="1"/>
</dbReference>
<dbReference type="InterPro" id="IPR011953">
    <property type="entry name" value="Cobalto_CobN"/>
</dbReference>
<organism evidence="2 3">
    <name type="scientific">Succiniclasticum ruminis DSM 9236</name>
    <dbReference type="NCBI Taxonomy" id="1123323"/>
    <lineage>
        <taxon>Bacteria</taxon>
        <taxon>Bacillati</taxon>
        <taxon>Bacillota</taxon>
        <taxon>Negativicutes</taxon>
        <taxon>Acidaminococcales</taxon>
        <taxon>Acidaminococcaceae</taxon>
        <taxon>Succiniclasticum</taxon>
    </lineage>
</organism>
<dbReference type="GO" id="GO:0051116">
    <property type="term" value="F:cobaltochelatase activity"/>
    <property type="evidence" value="ECO:0007669"/>
    <property type="project" value="InterPro"/>
</dbReference>
<accession>A0A1I1XQT9</accession>
<sequence>MSKIIFMTNVIRRFGIMQQMLDKLQNNGEMQGDFSCWWVTDNTEWNAEAENRLSGTDFLLLKWMGSGLTTTFLKRVHAYAQQKNIPYYIDAAGGDDDNLVQGITPEQENAIRLYSVYGGESNLYHLWQYMDGLVAGDTSAVAKPDPIHWTGIFHPRAKKVYTDLAEYEKDFCRPGRLTVGILFYRDEWVWGDLEYQSRLIEEAEKQGLNVICVFSNGMPYKEMGMPTLDEVFSRFFFKKGFPVTDVFINITKFSLTASGALKLDFLKQWNVPVLAAYTLLTEYKEWKDNLEGMNAMEVSISISLPEFDGVTHGVPVATKKVLDNGDIRYVPIPERITHMISKAKKWAMLRHKANADKKIAIIFHNYPPKNSNIGSGLGLDTIESVRLLLANMKERGYKVDFIPQDTREFIKILTGHATNDRSMLSAKQLEEANKISGEEYGAFYSQFEEKVQNQLAKDWGNAPGNVMEYDGKLMVPGTMDGNIFITVQPPRGFGEDPAKIYHSPFCAPTHHYLAFYQWVRDIWKADAVAHIGTHGSLEWLPGKNAGLSAGCYPDLSLRDLPNMYIYNMTITGEGIQAKRRGAAVLDEHLPAPQSQAGTYDELEELEKAMEEYVHFQRTAPENLPRLEELVLAKVKEANLDGEVQREEGQPFEEYLGNLHNYITDLKNMEVHTGLHVLGEPPKDDGLTEYLWLLTRLDNGNVPSLNQTLASQYGYDYYYLLEHSAEMYEPLQITFNMLIDRIGEQCRDVIRILQDHDFSDAGIQAVMQQDWVKEAVAKPPVQVLAGASRTAADQNIQETPKSFEEKLRTVCEYICHTVYPNLMLTSQEQVTMLRGFEAEYIAPGPSGAPSSGGADLLPTGRNFYGVDPRTLPTVAAWEIGKSLGDQVISRFIEEEGHYPENIGIVLWAGANMRSHGQCLAEFLYLLGVKPVWQPGSLRVIGLEVMPLNELKRPRIDVTARISGLFRDSMPGAGEMLDKAVLKVAALEEDPEQNYVRKHIMEDSAELEKEEGMVKEEAWRTAAFRIFGDEQGVYGAGVAALLEAKNWETIDDIADVYVRWGAHAYGGKTRGKFLPKQFRKRMGVLDITIKNEDNHETNMLSSDDYNAYHGGMIAAVRSIKGSAPKSYCGDSTDRSRVTMHSVQEEAKRLFRSEAINPKFIEGMMKHGYKGAADMSNMVAHSYQWDATSKVMEDWMYEKYAEKYVLDPKVQEWMRDVNPWALKRTTEVLLEASQRELWHAKEETLQALQRLCLDVDGELEEQADEA</sequence>
<feature type="domain" description="CobN/magnesium chelatase" evidence="1">
    <location>
        <begin position="114"/>
        <end position="1242"/>
    </location>
</feature>
<evidence type="ECO:0000313" key="2">
    <source>
        <dbReference type="EMBL" id="SFE09726.1"/>
    </source>
</evidence>
<dbReference type="Pfam" id="PF02514">
    <property type="entry name" value="CobN-Mg_chel"/>
    <property type="match status" value="1"/>
</dbReference>
<protein>
    <submittedName>
        <fullName evidence="2">Cobaltochelatase CobN</fullName>
    </submittedName>
</protein>
<dbReference type="OrthoDB" id="9757976at2"/>
<dbReference type="GO" id="GO:0009236">
    <property type="term" value="P:cobalamin biosynthetic process"/>
    <property type="evidence" value="ECO:0007669"/>
    <property type="project" value="InterPro"/>
</dbReference>
<evidence type="ECO:0000313" key="3">
    <source>
        <dbReference type="Proteomes" id="UP000198896"/>
    </source>
</evidence>
<dbReference type="RefSeq" id="WP_093912553.1">
    <property type="nucleotide sequence ID" value="NZ_FONL01000001.1"/>
</dbReference>
<dbReference type="PANTHER" id="PTHR44119:SF7">
    <property type="entry name" value="MAGNESIUM CHELATASE SUBUNIT"/>
    <property type="match status" value="1"/>
</dbReference>
<dbReference type="InterPro" id="IPR003672">
    <property type="entry name" value="CobN/Mg_chltase"/>
</dbReference>
<dbReference type="AlphaFoldDB" id="A0A1I1XQT9"/>
<evidence type="ECO:0000259" key="1">
    <source>
        <dbReference type="Pfam" id="PF02514"/>
    </source>
</evidence>
<dbReference type="EMBL" id="FONL01000001">
    <property type="protein sequence ID" value="SFE09726.1"/>
    <property type="molecule type" value="Genomic_DNA"/>
</dbReference>
<proteinExistence type="predicted"/>
<keyword evidence="3" id="KW-1185">Reference proteome</keyword>
<gene>
    <name evidence="2" type="ORF">SAMN05216245_101381</name>
</gene>
<dbReference type="Proteomes" id="UP000198896">
    <property type="component" value="Unassembled WGS sequence"/>
</dbReference>